<dbReference type="Proteomes" id="UP001301797">
    <property type="component" value="Chromosome"/>
</dbReference>
<reference evidence="1 2" key="1">
    <citation type="submission" date="2019-09" db="EMBL/GenBank/DDBJ databases">
        <title>The complete genome of Methanoplanus sp. FWC-SCC4.</title>
        <authorList>
            <person name="Chen S.-C."/>
            <person name="Zhou Y.-Z."/>
            <person name="Lai M.-C."/>
        </authorList>
    </citation>
    <scope>NUCLEOTIDE SEQUENCE [LARGE SCALE GENOMIC DNA]</scope>
    <source>
        <strain evidence="1 2">FWC-SCC4</strain>
    </source>
</reference>
<dbReference type="Gene3D" id="3.90.320.10">
    <property type="match status" value="1"/>
</dbReference>
<dbReference type="EMBL" id="CP043875">
    <property type="protein sequence ID" value="WOF15646.1"/>
    <property type="molecule type" value="Genomic_DNA"/>
</dbReference>
<name>A0AA97I3V5_9EURY</name>
<dbReference type="AlphaFoldDB" id="A0AA97I3V5"/>
<dbReference type="GeneID" id="85229015"/>
<protein>
    <submittedName>
        <fullName evidence="1">Dna2/Cas4 domain-containing protein</fullName>
    </submittedName>
</protein>
<gene>
    <name evidence="1" type="ORF">F1737_02560</name>
</gene>
<sequence length="221" mass="25356">MESISISKIVSCHTCPVRFVIEQKQKKDAEPENYTIAKQISYHLGEELIPENIWEEIEMINPEMDNEAKELFSSWIDSCKKTRWPRASQTDVRVKSDKLKIHGTIDRFFNSKPQIAIARPITAPENGIYTADRIRAACYSICAGEHFGTEFDEVIIEYIPSGISRICKPQPRDRRYALNAIKTAHKIKSGFIPKKPENAPCTRCYLKEQCPTIPKRLSDII</sequence>
<proteinExistence type="predicted"/>
<dbReference type="RefSeq" id="WP_317137219.1">
    <property type="nucleotide sequence ID" value="NZ_CP043875.1"/>
</dbReference>
<evidence type="ECO:0000313" key="1">
    <source>
        <dbReference type="EMBL" id="WOF15646.1"/>
    </source>
</evidence>
<dbReference type="InterPro" id="IPR011604">
    <property type="entry name" value="PDDEXK-like_dom_sf"/>
</dbReference>
<keyword evidence="2" id="KW-1185">Reference proteome</keyword>
<organism evidence="1 2">
    <name type="scientific">Methanochimaera problematica</name>
    <dbReference type="NCBI Taxonomy" id="2609417"/>
    <lineage>
        <taxon>Archaea</taxon>
        <taxon>Methanobacteriati</taxon>
        <taxon>Methanobacteriota</taxon>
        <taxon>Stenosarchaea group</taxon>
        <taxon>Methanomicrobia</taxon>
        <taxon>Methanomicrobiales</taxon>
        <taxon>Methanomicrobiaceae</taxon>
        <taxon>Methanochimaera</taxon>
    </lineage>
</organism>
<dbReference type="KEGG" id="mefw:F1737_02560"/>
<evidence type="ECO:0000313" key="2">
    <source>
        <dbReference type="Proteomes" id="UP001301797"/>
    </source>
</evidence>
<accession>A0AA97I3V5</accession>